<organism evidence="3">
    <name type="scientific">candidate division WOR-3 bacterium</name>
    <dbReference type="NCBI Taxonomy" id="2052148"/>
    <lineage>
        <taxon>Bacteria</taxon>
        <taxon>Bacteria division WOR-3</taxon>
    </lineage>
</organism>
<dbReference type="Proteomes" id="UP000885672">
    <property type="component" value="Unassembled WGS sequence"/>
</dbReference>
<dbReference type="Gene3D" id="2.60.40.10">
    <property type="entry name" value="Immunoglobulins"/>
    <property type="match status" value="2"/>
</dbReference>
<dbReference type="PROSITE" id="PS50093">
    <property type="entry name" value="PKD"/>
    <property type="match status" value="1"/>
</dbReference>
<feature type="chain" id="PRO_5030667492" description="PKD domain-containing protein" evidence="1">
    <location>
        <begin position="21"/>
        <end position="463"/>
    </location>
</feature>
<gene>
    <name evidence="3" type="ORF">ENN51_00840</name>
</gene>
<proteinExistence type="predicted"/>
<dbReference type="Pfam" id="PF00801">
    <property type="entry name" value="PKD"/>
    <property type="match status" value="1"/>
</dbReference>
<name>A0A7V0T4T9_UNCW3</name>
<evidence type="ECO:0000259" key="2">
    <source>
        <dbReference type="PROSITE" id="PS50093"/>
    </source>
</evidence>
<dbReference type="EMBL" id="DSBX01000024">
    <property type="protein sequence ID" value="HDQ98821.1"/>
    <property type="molecule type" value="Genomic_DNA"/>
</dbReference>
<dbReference type="InterPro" id="IPR013783">
    <property type="entry name" value="Ig-like_fold"/>
</dbReference>
<dbReference type="SUPFAM" id="SSF49299">
    <property type="entry name" value="PKD domain"/>
    <property type="match status" value="1"/>
</dbReference>
<keyword evidence="1" id="KW-0732">Signal</keyword>
<protein>
    <recommendedName>
        <fullName evidence="2">PKD domain-containing protein</fullName>
    </recommendedName>
</protein>
<dbReference type="AlphaFoldDB" id="A0A7V0T4T9"/>
<dbReference type="InterPro" id="IPR035986">
    <property type="entry name" value="PKD_dom_sf"/>
</dbReference>
<sequence length="463" mass="49139">MKSTITLVGLALAATVFVGAVCDGRMPPGVPVVEGPSASPVLDTLTFRVMAEDPAGEDVQYKLDYGDGSPVEWTVAGYPSGLRVSFKHAFAEAGSFQVRAMARNEAGLESDWSEAHPVSVELWDPAVPPPPDGPTTCTTGVTYFFSATTTHPRGDSLWFQFDWGDTVGNWSGPVPSGSSYTGVRSWSEAGSYPVRVRARDADERTSGWSEPLAVTVIKPSGGPPTGFRLAAAGSGLTVQLSWTRPAAGTPAEYVVLFREGAEFSVVARPTQAFYVHDPGGKTGDYLVAARFDTTLYYAGDTLNTRPVHSPEMTIYELNGAGNQGYGWSVATGAASAHDMGDAANAPLVDLFCTDFAVGHGGAIYTVVSPTYGPTDPGGGVPPGDWRESWFAHVTGGEHDPLPAYAGPPYRQDADIGNLPMRLAVYTAERHYALLRVNAVDNSTGTVRLESWFQPVSGLRLIAH</sequence>
<comment type="caution">
    <text evidence="3">The sequence shown here is derived from an EMBL/GenBank/DDBJ whole genome shotgun (WGS) entry which is preliminary data.</text>
</comment>
<accession>A0A7V0T4T9</accession>
<feature type="signal peptide" evidence="1">
    <location>
        <begin position="1"/>
        <end position="20"/>
    </location>
</feature>
<evidence type="ECO:0000256" key="1">
    <source>
        <dbReference type="SAM" id="SignalP"/>
    </source>
</evidence>
<reference evidence="3" key="1">
    <citation type="journal article" date="2020" name="mSystems">
        <title>Genome- and Community-Level Interaction Insights into Carbon Utilization and Element Cycling Functions of Hydrothermarchaeota in Hydrothermal Sediment.</title>
        <authorList>
            <person name="Zhou Z."/>
            <person name="Liu Y."/>
            <person name="Xu W."/>
            <person name="Pan J."/>
            <person name="Luo Z.H."/>
            <person name="Li M."/>
        </authorList>
    </citation>
    <scope>NUCLEOTIDE SEQUENCE [LARGE SCALE GENOMIC DNA]</scope>
    <source>
        <strain evidence="3">SpSt-1182</strain>
    </source>
</reference>
<evidence type="ECO:0000313" key="3">
    <source>
        <dbReference type="EMBL" id="HDQ98821.1"/>
    </source>
</evidence>
<feature type="domain" description="PKD" evidence="2">
    <location>
        <begin position="55"/>
        <end position="107"/>
    </location>
</feature>
<dbReference type="InterPro" id="IPR000601">
    <property type="entry name" value="PKD_dom"/>
</dbReference>